<dbReference type="InterPro" id="IPR011922">
    <property type="entry name" value="Cell_div_FtsL"/>
</dbReference>
<evidence type="ECO:0000256" key="2">
    <source>
        <dbReference type="ARBA" id="ARBA00022618"/>
    </source>
</evidence>
<dbReference type="RefSeq" id="WP_188693002.1">
    <property type="nucleotide sequence ID" value="NZ_BMIR01000008.1"/>
</dbReference>
<keyword evidence="9" id="KW-0175">Coiled coil</keyword>
<comment type="similarity">
    <text evidence="7">Belongs to the FtsL family.</text>
</comment>
<dbReference type="InterPro" id="IPR007060">
    <property type="entry name" value="FtsL/DivIC"/>
</dbReference>
<keyword evidence="2 7" id="KW-0132">Cell division</keyword>
<dbReference type="EMBL" id="BMIR01000008">
    <property type="protein sequence ID" value="GGE41296.1"/>
    <property type="molecule type" value="Genomic_DNA"/>
</dbReference>
<feature type="compositionally biased region" description="Polar residues" evidence="10">
    <location>
        <begin position="1"/>
        <end position="11"/>
    </location>
</feature>
<evidence type="ECO:0000256" key="10">
    <source>
        <dbReference type="SAM" id="MobiDB-lite"/>
    </source>
</evidence>
<dbReference type="HAMAP" id="MF_00910">
    <property type="entry name" value="FtsL"/>
    <property type="match status" value="1"/>
</dbReference>
<evidence type="ECO:0000256" key="8">
    <source>
        <dbReference type="NCBIfam" id="TIGR02209"/>
    </source>
</evidence>
<keyword evidence="5 7" id="KW-0472">Membrane</keyword>
<keyword evidence="4 7" id="KW-1133">Transmembrane helix</keyword>
<evidence type="ECO:0000256" key="9">
    <source>
        <dbReference type="SAM" id="Coils"/>
    </source>
</evidence>
<evidence type="ECO:0000256" key="5">
    <source>
        <dbReference type="ARBA" id="ARBA00023136"/>
    </source>
</evidence>
<accession>A0A8J2VZZ1</accession>
<comment type="function">
    <text evidence="7">Essential cell division protein.</text>
</comment>
<evidence type="ECO:0000256" key="6">
    <source>
        <dbReference type="ARBA" id="ARBA00023306"/>
    </source>
</evidence>
<dbReference type="GO" id="GO:0032153">
    <property type="term" value="C:cell division site"/>
    <property type="evidence" value="ECO:0007669"/>
    <property type="project" value="UniProtKB-UniRule"/>
</dbReference>
<organism evidence="11 12">
    <name type="scientific">Pullulanibacillus camelliae</name>
    <dbReference type="NCBI Taxonomy" id="1707096"/>
    <lineage>
        <taxon>Bacteria</taxon>
        <taxon>Bacillati</taxon>
        <taxon>Bacillota</taxon>
        <taxon>Bacilli</taxon>
        <taxon>Bacillales</taxon>
        <taxon>Sporolactobacillaceae</taxon>
        <taxon>Pullulanibacillus</taxon>
    </lineage>
</organism>
<dbReference type="Pfam" id="PF04977">
    <property type="entry name" value="DivIC"/>
    <property type="match status" value="1"/>
</dbReference>
<feature type="coiled-coil region" evidence="9">
    <location>
        <begin position="70"/>
        <end position="97"/>
    </location>
</feature>
<comment type="caution">
    <text evidence="11">The sequence shown here is derived from an EMBL/GenBank/DDBJ whole genome shotgun (WGS) entry which is preliminary data.</text>
</comment>
<keyword evidence="3 7" id="KW-0812">Transmembrane</keyword>
<name>A0A8J2VZZ1_9BACL</name>
<dbReference type="GO" id="GO:0005886">
    <property type="term" value="C:plasma membrane"/>
    <property type="evidence" value="ECO:0007669"/>
    <property type="project" value="UniProtKB-SubCell"/>
</dbReference>
<comment type="subcellular location">
    <subcellularLocation>
        <location evidence="7">Cell membrane</location>
        <topology evidence="7">Single-pass type II membrane protein</topology>
    </subcellularLocation>
    <text evidence="7">Localizes to the division septum where it forms a ring structure.</text>
</comment>
<reference evidence="11" key="1">
    <citation type="journal article" date="2014" name="Int. J. Syst. Evol. Microbiol.">
        <title>Complete genome sequence of Corynebacterium casei LMG S-19264T (=DSM 44701T), isolated from a smear-ripened cheese.</title>
        <authorList>
            <consortium name="US DOE Joint Genome Institute (JGI-PGF)"/>
            <person name="Walter F."/>
            <person name="Albersmeier A."/>
            <person name="Kalinowski J."/>
            <person name="Ruckert C."/>
        </authorList>
    </citation>
    <scope>NUCLEOTIDE SEQUENCE</scope>
    <source>
        <strain evidence="11">CGMCC 1.15371</strain>
    </source>
</reference>
<keyword evidence="1 7" id="KW-1003">Cell membrane</keyword>
<evidence type="ECO:0000256" key="4">
    <source>
        <dbReference type="ARBA" id="ARBA00022989"/>
    </source>
</evidence>
<feature type="transmembrane region" description="Helical" evidence="7">
    <location>
        <begin position="40"/>
        <end position="58"/>
    </location>
</feature>
<evidence type="ECO:0000313" key="12">
    <source>
        <dbReference type="Proteomes" id="UP000628775"/>
    </source>
</evidence>
<evidence type="ECO:0000256" key="1">
    <source>
        <dbReference type="ARBA" id="ARBA00022475"/>
    </source>
</evidence>
<proteinExistence type="inferred from homology"/>
<evidence type="ECO:0000313" key="11">
    <source>
        <dbReference type="EMBL" id="GGE41296.1"/>
    </source>
</evidence>
<reference evidence="11" key="2">
    <citation type="submission" date="2020-09" db="EMBL/GenBank/DDBJ databases">
        <authorList>
            <person name="Sun Q."/>
            <person name="Zhou Y."/>
        </authorList>
    </citation>
    <scope>NUCLEOTIDE SEQUENCE</scope>
    <source>
        <strain evidence="11">CGMCC 1.15371</strain>
    </source>
</reference>
<evidence type="ECO:0000256" key="7">
    <source>
        <dbReference type="HAMAP-Rule" id="MF_00910"/>
    </source>
</evidence>
<dbReference type="AlphaFoldDB" id="A0A8J2VZZ1"/>
<dbReference type="NCBIfam" id="TIGR02209">
    <property type="entry name" value="ftsL_broad"/>
    <property type="match status" value="1"/>
</dbReference>
<dbReference type="GO" id="GO:0043093">
    <property type="term" value="P:FtsZ-dependent cytokinesis"/>
    <property type="evidence" value="ECO:0007669"/>
    <property type="project" value="UniProtKB-UniRule"/>
</dbReference>
<feature type="region of interest" description="Disordered" evidence="10">
    <location>
        <begin position="1"/>
        <end position="22"/>
    </location>
</feature>
<dbReference type="Proteomes" id="UP000628775">
    <property type="component" value="Unassembled WGS sequence"/>
</dbReference>
<gene>
    <name evidence="7 11" type="primary">ftsL</name>
    <name evidence="11" type="ORF">GCM10011391_20060</name>
</gene>
<protein>
    <recommendedName>
        <fullName evidence="7 8">Cell division protein FtsL</fullName>
    </recommendedName>
</protein>
<keyword evidence="12" id="KW-1185">Reference proteome</keyword>
<evidence type="ECO:0000256" key="3">
    <source>
        <dbReference type="ARBA" id="ARBA00022692"/>
    </source>
</evidence>
<keyword evidence="6 7" id="KW-0131">Cell cycle</keyword>
<sequence length="121" mass="13886">MAQPAHQFTQREQVRRQKHVTSDSRAIALPRRRITKGEKVLWTAAVIAIFVFAIVIISRQAQIYTASVSATHMQNTIDTVQKNNDELNEQVQKLKQPDRILEFAKKHGLNLNINNVKMVNK</sequence>